<accession>A0AAU9UCR7</accession>
<protein>
    <submittedName>
        <fullName evidence="1">Uncharacterized protein</fullName>
    </submittedName>
</protein>
<proteinExistence type="predicted"/>
<gene>
    <name evidence="1" type="ORF">EEDITHA_LOCUS11142</name>
</gene>
<reference evidence="1" key="1">
    <citation type="submission" date="2022-03" db="EMBL/GenBank/DDBJ databases">
        <authorList>
            <person name="Tunstrom K."/>
        </authorList>
    </citation>
    <scope>NUCLEOTIDE SEQUENCE</scope>
</reference>
<dbReference type="AlphaFoldDB" id="A0AAU9UCR7"/>
<dbReference type="Proteomes" id="UP001153954">
    <property type="component" value="Unassembled WGS sequence"/>
</dbReference>
<name>A0AAU9UCR7_EUPED</name>
<comment type="caution">
    <text evidence="1">The sequence shown here is derived from an EMBL/GenBank/DDBJ whole genome shotgun (WGS) entry which is preliminary data.</text>
</comment>
<organism evidence="1 2">
    <name type="scientific">Euphydryas editha</name>
    <name type="common">Edith's checkerspot</name>
    <dbReference type="NCBI Taxonomy" id="104508"/>
    <lineage>
        <taxon>Eukaryota</taxon>
        <taxon>Metazoa</taxon>
        <taxon>Ecdysozoa</taxon>
        <taxon>Arthropoda</taxon>
        <taxon>Hexapoda</taxon>
        <taxon>Insecta</taxon>
        <taxon>Pterygota</taxon>
        <taxon>Neoptera</taxon>
        <taxon>Endopterygota</taxon>
        <taxon>Lepidoptera</taxon>
        <taxon>Glossata</taxon>
        <taxon>Ditrysia</taxon>
        <taxon>Papilionoidea</taxon>
        <taxon>Nymphalidae</taxon>
        <taxon>Nymphalinae</taxon>
        <taxon>Euphydryas</taxon>
    </lineage>
</organism>
<evidence type="ECO:0000313" key="1">
    <source>
        <dbReference type="EMBL" id="CAH2095721.1"/>
    </source>
</evidence>
<dbReference type="EMBL" id="CAKOGL010000015">
    <property type="protein sequence ID" value="CAH2095721.1"/>
    <property type="molecule type" value="Genomic_DNA"/>
</dbReference>
<keyword evidence="2" id="KW-1185">Reference proteome</keyword>
<sequence>MFLHRNNHIGKIIKKSLPGIATILEHLREKYDINDEVRKSGTALGVNDITLPRIAGIMPAVAIKLFHLRIVKETVPFLTIPGVKYDDESTTDSDVETPGPSSSKISTITHAICCPFLPSLHPKAAKGPSHIHGLMLYVAIKLDEIIHRKEKDFTELEDLVTYYKAGYDSPVTPESTRFDVIPTGPYIEY</sequence>
<evidence type="ECO:0000313" key="2">
    <source>
        <dbReference type="Proteomes" id="UP001153954"/>
    </source>
</evidence>